<dbReference type="AlphaFoldDB" id="A0A4S3M520"/>
<evidence type="ECO:0000256" key="1">
    <source>
        <dbReference type="ARBA" id="ARBA00013064"/>
    </source>
</evidence>
<dbReference type="InterPro" id="IPR036196">
    <property type="entry name" value="Ptyr_pPase_sf"/>
</dbReference>
<sequence length="151" mass="17791">MQQNILFICTGNYYRSRFAEIMFNHLTNHVDHGVTSFSRGLQLWSGNKGPLSKHTMTYMEQKGIDITEHLRLPLSLSLRDLKEATRVIAMDRKEHFVLMQEKYPEWAERIEYWSFEDDYIKDPALVLPALEKEVVKLVEAIKLPYFQPADK</sequence>
<keyword evidence="5" id="KW-1185">Reference proteome</keyword>
<dbReference type="Gene3D" id="3.40.50.2300">
    <property type="match status" value="1"/>
</dbReference>
<dbReference type="RefSeq" id="WP_136334921.1">
    <property type="nucleotide sequence ID" value="NZ_QXMP01000001.1"/>
</dbReference>
<dbReference type="SMART" id="SM00226">
    <property type="entry name" value="LMWPc"/>
    <property type="match status" value="1"/>
</dbReference>
<dbReference type="InterPro" id="IPR023485">
    <property type="entry name" value="Ptyr_pPase"/>
</dbReference>
<comment type="caution">
    <text evidence="4">The sequence shown here is derived from an EMBL/GenBank/DDBJ whole genome shotgun (WGS) entry which is preliminary data.</text>
</comment>
<organism evidence="4 5">
    <name type="scientific">Robertkochia marina</name>
    <dbReference type="NCBI Taxonomy" id="1227945"/>
    <lineage>
        <taxon>Bacteria</taxon>
        <taxon>Pseudomonadati</taxon>
        <taxon>Bacteroidota</taxon>
        <taxon>Flavobacteriia</taxon>
        <taxon>Flavobacteriales</taxon>
        <taxon>Flavobacteriaceae</taxon>
        <taxon>Robertkochia</taxon>
    </lineage>
</organism>
<protein>
    <recommendedName>
        <fullName evidence="1">protein-tyrosine-phosphatase</fullName>
        <ecNumber evidence="1">3.1.3.48</ecNumber>
    </recommendedName>
</protein>
<gene>
    <name evidence="4" type="ORF">E7Z59_03640</name>
</gene>
<accession>A0A4S3M520</accession>
<reference evidence="4 5" key="1">
    <citation type="submission" date="2019-04" db="EMBL/GenBank/DDBJ databases">
        <title>Draft genome sequence of Robertkochia marina CC-AMO-30D.</title>
        <authorList>
            <person name="Hameed A."/>
            <person name="Lin S.-Y."/>
            <person name="Shahina M."/>
            <person name="Lai W.-A."/>
            <person name="Young C.-C."/>
        </authorList>
    </citation>
    <scope>NUCLEOTIDE SEQUENCE [LARGE SCALE GENOMIC DNA]</scope>
    <source>
        <strain evidence="4 5">CC-AMO-30D</strain>
    </source>
</reference>
<evidence type="ECO:0000259" key="3">
    <source>
        <dbReference type="SMART" id="SM00226"/>
    </source>
</evidence>
<name>A0A4S3M520_9FLAO</name>
<dbReference type="GO" id="GO:0004725">
    <property type="term" value="F:protein tyrosine phosphatase activity"/>
    <property type="evidence" value="ECO:0007669"/>
    <property type="project" value="UniProtKB-EC"/>
</dbReference>
<dbReference type="EMBL" id="SSMC01000001">
    <property type="protein sequence ID" value="THD69431.1"/>
    <property type="molecule type" value="Genomic_DNA"/>
</dbReference>
<dbReference type="PANTHER" id="PTHR11717">
    <property type="entry name" value="LOW MOLECULAR WEIGHT PROTEIN TYROSINE PHOSPHATASE"/>
    <property type="match status" value="1"/>
</dbReference>
<dbReference type="PANTHER" id="PTHR11717:SF31">
    <property type="entry name" value="LOW MOLECULAR WEIGHT PROTEIN-TYROSINE-PHOSPHATASE ETP-RELATED"/>
    <property type="match status" value="1"/>
</dbReference>
<dbReference type="Proteomes" id="UP000305939">
    <property type="component" value="Unassembled WGS sequence"/>
</dbReference>
<evidence type="ECO:0000313" key="4">
    <source>
        <dbReference type="EMBL" id="THD69431.1"/>
    </source>
</evidence>
<dbReference type="InterPro" id="IPR050438">
    <property type="entry name" value="LMW_PTPase"/>
</dbReference>
<feature type="domain" description="Phosphotyrosine protein phosphatase I" evidence="3">
    <location>
        <begin position="3"/>
        <end position="140"/>
    </location>
</feature>
<proteinExistence type="predicted"/>
<dbReference type="SUPFAM" id="SSF52788">
    <property type="entry name" value="Phosphotyrosine protein phosphatases I"/>
    <property type="match status" value="1"/>
</dbReference>
<evidence type="ECO:0000313" key="5">
    <source>
        <dbReference type="Proteomes" id="UP000305939"/>
    </source>
</evidence>
<dbReference type="EC" id="3.1.3.48" evidence="1"/>
<dbReference type="Pfam" id="PF01451">
    <property type="entry name" value="LMWPc"/>
    <property type="match status" value="1"/>
</dbReference>
<comment type="catalytic activity">
    <reaction evidence="2">
        <text>O-phospho-L-tyrosyl-[protein] + H2O = L-tyrosyl-[protein] + phosphate</text>
        <dbReference type="Rhea" id="RHEA:10684"/>
        <dbReference type="Rhea" id="RHEA-COMP:10136"/>
        <dbReference type="Rhea" id="RHEA-COMP:20101"/>
        <dbReference type="ChEBI" id="CHEBI:15377"/>
        <dbReference type="ChEBI" id="CHEBI:43474"/>
        <dbReference type="ChEBI" id="CHEBI:46858"/>
        <dbReference type="ChEBI" id="CHEBI:61978"/>
        <dbReference type="EC" id="3.1.3.48"/>
    </reaction>
</comment>
<dbReference type="OrthoDB" id="9799096at2"/>
<evidence type="ECO:0000256" key="2">
    <source>
        <dbReference type="ARBA" id="ARBA00051722"/>
    </source>
</evidence>